<evidence type="ECO:0000256" key="10">
    <source>
        <dbReference type="SAM" id="Phobius"/>
    </source>
</evidence>
<evidence type="ECO:0000313" key="12">
    <source>
        <dbReference type="Proteomes" id="UP000258309"/>
    </source>
</evidence>
<evidence type="ECO:0000256" key="8">
    <source>
        <dbReference type="ARBA" id="ARBA00022991"/>
    </source>
</evidence>
<feature type="non-terminal residue" evidence="11">
    <location>
        <position position="1"/>
    </location>
</feature>
<keyword evidence="3" id="KW-0675">Receptor</keyword>
<dbReference type="GO" id="GO:0009881">
    <property type="term" value="F:photoreceptor activity"/>
    <property type="evidence" value="ECO:0007669"/>
    <property type="project" value="UniProtKB-KW"/>
</dbReference>
<dbReference type="FunFam" id="1.20.1070.10:FF:000160">
    <property type="entry name" value="Related to Opsin-1"/>
    <property type="match status" value="1"/>
</dbReference>
<feature type="transmembrane region" description="Helical" evidence="10">
    <location>
        <begin position="32"/>
        <end position="53"/>
    </location>
</feature>
<evidence type="ECO:0000256" key="6">
    <source>
        <dbReference type="ARBA" id="ARBA00022925"/>
    </source>
</evidence>
<dbReference type="OrthoDB" id="536545at2759"/>
<dbReference type="SUPFAM" id="SSF81321">
    <property type="entry name" value="Family A G protein-coupled receptor-like"/>
    <property type="match status" value="1"/>
</dbReference>
<dbReference type="GO" id="GO:0005783">
    <property type="term" value="C:endoplasmic reticulum"/>
    <property type="evidence" value="ECO:0007669"/>
    <property type="project" value="TreeGrafter"/>
</dbReference>
<feature type="transmembrane region" description="Helical" evidence="10">
    <location>
        <begin position="111"/>
        <end position="129"/>
    </location>
</feature>
<feature type="transmembrane region" description="Helical" evidence="10">
    <location>
        <begin position="60"/>
        <end position="79"/>
    </location>
</feature>
<evidence type="ECO:0000256" key="4">
    <source>
        <dbReference type="ARBA" id="ARBA00022606"/>
    </source>
</evidence>
<evidence type="ECO:0000313" key="11">
    <source>
        <dbReference type="EMBL" id="RFU29518.1"/>
    </source>
</evidence>
<evidence type="ECO:0000256" key="2">
    <source>
        <dbReference type="ARBA" id="ARBA00008130"/>
    </source>
</evidence>
<keyword evidence="12" id="KW-1185">Reference proteome</keyword>
<dbReference type="Gene3D" id="1.20.1070.10">
    <property type="entry name" value="Rhodopsin 7-helix transmembrane proteins"/>
    <property type="match status" value="1"/>
</dbReference>
<evidence type="ECO:0008006" key="13">
    <source>
        <dbReference type="Google" id="ProtNLM"/>
    </source>
</evidence>
<name>A0A3E2H811_SCYLI</name>
<evidence type="ECO:0000256" key="5">
    <source>
        <dbReference type="ARBA" id="ARBA00022692"/>
    </source>
</evidence>
<comment type="caution">
    <text evidence="11">The sequence shown here is derived from an EMBL/GenBank/DDBJ whole genome shotgun (WGS) entry which is preliminary data.</text>
</comment>
<sequence length="308" mass="34797">MESFSAILQRNDVLSHNPPPAVIHITTRGSDWLWTVMSIDFFSLLIILGMLYITPRTDRIFHYITVLLTIVTGIAYFTMASDIGSMGIPVEWVRHDGKVAGGTRQVFWIRYLDWAITHPLIIFNLLLTAGVYWHTILYTVVLELVYVLMLYVGAIVPDTYRWGYYTIGIVALALVLENICWAGVRHANIMGGNIRSLYRIMVPYILILWILYPICWGVSEGGNVIPPDSEQIFYGILDLLSKPVLGFILLLGHRRINITDLDLRLYDRLDRDRIFNEKEDHNGNGNTTAVPVPAVAAPAANGEPAQQV</sequence>
<proteinExistence type="inferred from homology"/>
<feature type="non-terminal residue" evidence="11">
    <location>
        <position position="308"/>
    </location>
</feature>
<dbReference type="EMBL" id="NCSJ02000126">
    <property type="protein sequence ID" value="RFU29518.1"/>
    <property type="molecule type" value="Genomic_DNA"/>
</dbReference>
<dbReference type="AlphaFoldDB" id="A0A3E2H811"/>
<accession>A0A3E2H811</accession>
<dbReference type="Pfam" id="PF01036">
    <property type="entry name" value="Bac_rhodopsin"/>
    <property type="match status" value="1"/>
</dbReference>
<protein>
    <recommendedName>
        <fullName evidence="13">Family A G protein-coupled receptor-like protein</fullName>
    </recommendedName>
</protein>
<dbReference type="PANTHER" id="PTHR28286:SF1">
    <property type="entry name" value="30 KDA HEAT SHOCK PROTEIN-RELATED"/>
    <property type="match status" value="1"/>
</dbReference>
<evidence type="ECO:0000256" key="1">
    <source>
        <dbReference type="ARBA" id="ARBA00004141"/>
    </source>
</evidence>
<gene>
    <name evidence="11" type="ORF">B7463_g6838</name>
</gene>
<keyword evidence="4" id="KW-0716">Sensory transduction</keyword>
<keyword evidence="7 10" id="KW-1133">Transmembrane helix</keyword>
<dbReference type="CDD" id="cd15239">
    <property type="entry name" value="7tm_YRO2_fungal-like"/>
    <property type="match status" value="1"/>
</dbReference>
<dbReference type="OMA" id="MPWPTIL"/>
<feature type="transmembrane region" description="Helical" evidence="10">
    <location>
        <begin position="162"/>
        <end position="184"/>
    </location>
</feature>
<dbReference type="Proteomes" id="UP000258309">
    <property type="component" value="Unassembled WGS sequence"/>
</dbReference>
<dbReference type="InterPro" id="IPR001425">
    <property type="entry name" value="Arc/bac/fun_rhodopsins"/>
</dbReference>
<comment type="similarity">
    <text evidence="2">Belongs to the archaeal/bacterial/fungal opsin family.</text>
</comment>
<reference evidence="11 12" key="1">
    <citation type="submission" date="2018-05" db="EMBL/GenBank/DDBJ databases">
        <title>Draft genome sequence of Scytalidium lignicola DSM 105466, a ubiquitous saprotrophic fungus.</title>
        <authorList>
            <person name="Buettner E."/>
            <person name="Gebauer A.M."/>
            <person name="Hofrichter M."/>
            <person name="Liers C."/>
            <person name="Kellner H."/>
        </authorList>
    </citation>
    <scope>NUCLEOTIDE SEQUENCE [LARGE SCALE GENOMIC DNA]</scope>
    <source>
        <strain evidence="11 12">DSM 105466</strain>
    </source>
</reference>
<dbReference type="PANTHER" id="PTHR28286">
    <property type="match status" value="1"/>
</dbReference>
<evidence type="ECO:0000256" key="9">
    <source>
        <dbReference type="ARBA" id="ARBA00023136"/>
    </source>
</evidence>
<dbReference type="InterPro" id="IPR043476">
    <property type="entry name" value="Yro2-like_7TM"/>
</dbReference>
<evidence type="ECO:0000256" key="7">
    <source>
        <dbReference type="ARBA" id="ARBA00022989"/>
    </source>
</evidence>
<dbReference type="GO" id="GO:0005886">
    <property type="term" value="C:plasma membrane"/>
    <property type="evidence" value="ECO:0007669"/>
    <property type="project" value="TreeGrafter"/>
</dbReference>
<keyword evidence="6" id="KW-0681">Retinal protein</keyword>
<dbReference type="SMART" id="SM01021">
    <property type="entry name" value="Bac_rhodopsin"/>
    <property type="match status" value="1"/>
</dbReference>
<keyword evidence="8" id="KW-0157">Chromophore</keyword>
<evidence type="ECO:0000256" key="3">
    <source>
        <dbReference type="ARBA" id="ARBA00022543"/>
    </source>
</evidence>
<feature type="transmembrane region" description="Helical" evidence="10">
    <location>
        <begin position="231"/>
        <end position="251"/>
    </location>
</feature>
<keyword evidence="5 10" id="KW-0812">Transmembrane</keyword>
<organism evidence="11 12">
    <name type="scientific">Scytalidium lignicola</name>
    <name type="common">Hyphomycete</name>
    <dbReference type="NCBI Taxonomy" id="5539"/>
    <lineage>
        <taxon>Eukaryota</taxon>
        <taxon>Fungi</taxon>
        <taxon>Dikarya</taxon>
        <taxon>Ascomycota</taxon>
        <taxon>Pezizomycotina</taxon>
        <taxon>Leotiomycetes</taxon>
        <taxon>Leotiomycetes incertae sedis</taxon>
        <taxon>Scytalidium</taxon>
    </lineage>
</organism>
<keyword evidence="9 10" id="KW-0472">Membrane</keyword>
<dbReference type="GO" id="GO:0007602">
    <property type="term" value="P:phototransduction"/>
    <property type="evidence" value="ECO:0007669"/>
    <property type="project" value="UniProtKB-KW"/>
</dbReference>
<dbReference type="PRINTS" id="PR00251">
    <property type="entry name" value="BACTRLOPSIN"/>
</dbReference>
<comment type="subcellular location">
    <subcellularLocation>
        <location evidence="1">Membrane</location>
        <topology evidence="1">Multi-pass membrane protein</topology>
    </subcellularLocation>
</comment>
<feature type="transmembrane region" description="Helical" evidence="10">
    <location>
        <begin position="196"/>
        <end position="219"/>
    </location>
</feature>
<keyword evidence="3" id="KW-0600">Photoreceptor protein</keyword>
<feature type="transmembrane region" description="Helical" evidence="10">
    <location>
        <begin position="136"/>
        <end position="156"/>
    </location>
</feature>